<dbReference type="CDD" id="cd00293">
    <property type="entry name" value="USP-like"/>
    <property type="match status" value="1"/>
</dbReference>
<evidence type="ECO:0000313" key="4">
    <source>
        <dbReference type="Proteomes" id="UP001206572"/>
    </source>
</evidence>
<dbReference type="EMBL" id="JANUHA010000006">
    <property type="protein sequence ID" value="MCS0596838.1"/>
    <property type="molecule type" value="Genomic_DNA"/>
</dbReference>
<dbReference type="InterPro" id="IPR014729">
    <property type="entry name" value="Rossmann-like_a/b/a_fold"/>
</dbReference>
<comment type="similarity">
    <text evidence="1">Belongs to the universal stress protein A family.</text>
</comment>
<dbReference type="PANTHER" id="PTHR46268:SF15">
    <property type="entry name" value="UNIVERSAL STRESS PROTEIN HP_0031"/>
    <property type="match status" value="1"/>
</dbReference>
<dbReference type="PRINTS" id="PR01438">
    <property type="entry name" value="UNVRSLSTRESS"/>
</dbReference>
<comment type="caution">
    <text evidence="3">The sequence shown here is derived from an EMBL/GenBank/DDBJ whole genome shotgun (WGS) entry which is preliminary data.</text>
</comment>
<organism evidence="3 4">
    <name type="scientific">Massilia agri</name>
    <dbReference type="NCBI Taxonomy" id="1886785"/>
    <lineage>
        <taxon>Bacteria</taxon>
        <taxon>Pseudomonadati</taxon>
        <taxon>Pseudomonadota</taxon>
        <taxon>Betaproteobacteria</taxon>
        <taxon>Burkholderiales</taxon>
        <taxon>Oxalobacteraceae</taxon>
        <taxon>Telluria group</taxon>
        <taxon>Massilia</taxon>
    </lineage>
</organism>
<sequence length="163" mass="16798">MFLERVCIATDGSDLAVRAAQMGALLARSGAGRIVAVSVAQPSFSLPDDGAVPALDAVQREFERAHRAALAHVATIERIAHAGGVSCDSATPLASSPGPEIVRLAQAHGCDLIVMGTHGPNDANRLFAGSVAQYVLANSPIPVLLLRDPREAAPPDFAEDTAA</sequence>
<dbReference type="SUPFAM" id="SSF52402">
    <property type="entry name" value="Adenine nucleotide alpha hydrolases-like"/>
    <property type="match status" value="1"/>
</dbReference>
<dbReference type="RefSeq" id="WP_258827871.1">
    <property type="nucleotide sequence ID" value="NZ_JANUHA010000006.1"/>
</dbReference>
<gene>
    <name evidence="3" type="ORF">NX780_10785</name>
</gene>
<dbReference type="InterPro" id="IPR006015">
    <property type="entry name" value="Universal_stress_UspA"/>
</dbReference>
<dbReference type="InterPro" id="IPR006016">
    <property type="entry name" value="UspA"/>
</dbReference>
<evidence type="ECO:0000256" key="1">
    <source>
        <dbReference type="ARBA" id="ARBA00008791"/>
    </source>
</evidence>
<evidence type="ECO:0000259" key="2">
    <source>
        <dbReference type="Pfam" id="PF00582"/>
    </source>
</evidence>
<feature type="domain" description="UspA" evidence="2">
    <location>
        <begin position="4"/>
        <end position="147"/>
    </location>
</feature>
<evidence type="ECO:0000313" key="3">
    <source>
        <dbReference type="EMBL" id="MCS0596838.1"/>
    </source>
</evidence>
<protein>
    <submittedName>
        <fullName evidence="3">Universal stress protein</fullName>
    </submittedName>
</protein>
<dbReference type="Proteomes" id="UP001206572">
    <property type="component" value="Unassembled WGS sequence"/>
</dbReference>
<accession>A0ABT2AM85</accession>
<reference evidence="3 4" key="1">
    <citation type="submission" date="2022-08" db="EMBL/GenBank/DDBJ databases">
        <title>Reclassification of Massilia species as members of the genera Telluria, Duganella, Pseudoduganella, Mokoshia gen. nov. and Zemynaea gen. nov. using orthogonal and non-orthogonal genome-based approaches.</title>
        <authorList>
            <person name="Bowman J.P."/>
        </authorList>
    </citation>
    <scope>NUCLEOTIDE SEQUENCE [LARGE SCALE GENOMIC DNA]</scope>
    <source>
        <strain evidence="3 4">JCM 31661</strain>
    </source>
</reference>
<keyword evidence="4" id="KW-1185">Reference proteome</keyword>
<dbReference type="Pfam" id="PF00582">
    <property type="entry name" value="Usp"/>
    <property type="match status" value="1"/>
</dbReference>
<proteinExistence type="inferred from homology"/>
<dbReference type="PANTHER" id="PTHR46268">
    <property type="entry name" value="STRESS RESPONSE PROTEIN NHAX"/>
    <property type="match status" value="1"/>
</dbReference>
<name>A0ABT2AM85_9BURK</name>
<dbReference type="Gene3D" id="3.40.50.620">
    <property type="entry name" value="HUPs"/>
    <property type="match status" value="1"/>
</dbReference>